<dbReference type="Pfam" id="PF13692">
    <property type="entry name" value="Glyco_trans_1_4"/>
    <property type="match status" value="1"/>
</dbReference>
<evidence type="ECO:0000313" key="2">
    <source>
        <dbReference type="EMBL" id="BDD07998.1"/>
    </source>
</evidence>
<evidence type="ECO:0000313" key="3">
    <source>
        <dbReference type="Proteomes" id="UP001348817"/>
    </source>
</evidence>
<feature type="transmembrane region" description="Helical" evidence="1">
    <location>
        <begin position="56"/>
        <end position="79"/>
    </location>
</feature>
<proteinExistence type="predicted"/>
<keyword evidence="3" id="KW-1185">Reference proteome</keyword>
<dbReference type="RefSeq" id="WP_338393288.1">
    <property type="nucleotide sequence ID" value="NZ_AP025314.1"/>
</dbReference>
<protein>
    <recommendedName>
        <fullName evidence="4">Glycosyltransferase</fullName>
    </recommendedName>
</protein>
<keyword evidence="1" id="KW-0812">Transmembrane</keyword>
<dbReference type="Gene3D" id="3.40.50.2000">
    <property type="entry name" value="Glycogen Phosphorylase B"/>
    <property type="match status" value="2"/>
</dbReference>
<organism evidence="2 3">
    <name type="scientific">Fulvitalea axinellae</name>
    <dbReference type="NCBI Taxonomy" id="1182444"/>
    <lineage>
        <taxon>Bacteria</taxon>
        <taxon>Pseudomonadati</taxon>
        <taxon>Bacteroidota</taxon>
        <taxon>Cytophagia</taxon>
        <taxon>Cytophagales</taxon>
        <taxon>Persicobacteraceae</taxon>
        <taxon>Fulvitalea</taxon>
    </lineage>
</organism>
<dbReference type="KEGG" id="fax:FUAX_04300"/>
<evidence type="ECO:0000256" key="1">
    <source>
        <dbReference type="SAM" id="Phobius"/>
    </source>
</evidence>
<reference evidence="2 3" key="1">
    <citation type="submission" date="2021-12" db="EMBL/GenBank/DDBJ databases">
        <title>Genome sequencing of bacteria with rrn-lacking chromosome and rrn-plasmid.</title>
        <authorList>
            <person name="Anda M."/>
            <person name="Iwasaki W."/>
        </authorList>
    </citation>
    <scope>NUCLEOTIDE SEQUENCE [LARGE SCALE GENOMIC DNA]</scope>
    <source>
        <strain evidence="2 3">DSM 100852</strain>
    </source>
</reference>
<dbReference type="EMBL" id="AP025314">
    <property type="protein sequence ID" value="BDD07998.1"/>
    <property type="molecule type" value="Genomic_DNA"/>
</dbReference>
<dbReference type="Proteomes" id="UP001348817">
    <property type="component" value="Chromosome"/>
</dbReference>
<keyword evidence="1" id="KW-0472">Membrane</keyword>
<dbReference type="SUPFAM" id="SSF53756">
    <property type="entry name" value="UDP-Glycosyltransferase/glycogen phosphorylase"/>
    <property type="match status" value="1"/>
</dbReference>
<keyword evidence="1" id="KW-1133">Transmembrane helix</keyword>
<accession>A0AAU9CJ41</accession>
<sequence length="331" mass="37881">MKSQFDIVFVCNDEGKDRINEKGIDVIYSVGERRIKRVFSFLALIWAVSRKHQFSLIYIVYFRYAFVLRFLLWQKVLILDIRSAEIKNNKFKKSLLDHLLRFTAFVFPINTIISESLAKELRLKSGKYHVLPLGANKVDGGERSLSTPRLLYVGTLNMRSIEKTLYGFSKLLKQTSEAEYYIVGTGSLEDVNRINVEIASLGIEKHVHLLGQIPYDNLRDYFLKANIGVSYVPKMAYFENQPPTKTFEYILSGLPVIATSTVENQKIVSNSNGVLVEDSKVAFSEGLLALWKIREKFSTEEVVKSCEFATYENIVNNNFAPFLKGRIVENS</sequence>
<dbReference type="AlphaFoldDB" id="A0AAU9CJ41"/>
<evidence type="ECO:0008006" key="4">
    <source>
        <dbReference type="Google" id="ProtNLM"/>
    </source>
</evidence>
<dbReference type="PANTHER" id="PTHR12526">
    <property type="entry name" value="GLYCOSYLTRANSFERASE"/>
    <property type="match status" value="1"/>
</dbReference>
<gene>
    <name evidence="2" type="ORF">FUAX_04300</name>
</gene>
<name>A0AAU9CJ41_9BACT</name>